<keyword evidence="2" id="KW-1185">Reference proteome</keyword>
<reference evidence="1 2" key="1">
    <citation type="journal article" date="2018" name="Sci. Rep.">
        <title>Genomic signatures of local adaptation to the degree of environmental predictability in rotifers.</title>
        <authorList>
            <person name="Franch-Gras L."/>
            <person name="Hahn C."/>
            <person name="Garcia-Roger E.M."/>
            <person name="Carmona M.J."/>
            <person name="Serra M."/>
            <person name="Gomez A."/>
        </authorList>
    </citation>
    <scope>NUCLEOTIDE SEQUENCE [LARGE SCALE GENOMIC DNA]</scope>
    <source>
        <strain evidence="1">HYR1</strain>
    </source>
</reference>
<evidence type="ECO:0000313" key="2">
    <source>
        <dbReference type="Proteomes" id="UP000276133"/>
    </source>
</evidence>
<accession>A0A3M7QSC0</accession>
<comment type="caution">
    <text evidence="1">The sequence shown here is derived from an EMBL/GenBank/DDBJ whole genome shotgun (WGS) entry which is preliminary data.</text>
</comment>
<dbReference type="EMBL" id="REGN01005238">
    <property type="protein sequence ID" value="RNA14212.1"/>
    <property type="molecule type" value="Genomic_DNA"/>
</dbReference>
<dbReference type="AlphaFoldDB" id="A0A3M7QSC0"/>
<sequence>MLYQLTSFCIASFGKYPNSVAHLTALEYVLELSLLSIMTPRSLNEFTAIILLPSTFISFGILDQLISSLYAIICVANTFSKTFASGGKSDIPRHWLKGLVISGTSVFEAAFSIFENIPDIPGPLDVDKFIIKLRTVSSESSLNSNSSLISFSEAIIDETGTFDMICI</sequence>
<organism evidence="1 2">
    <name type="scientific">Brachionus plicatilis</name>
    <name type="common">Marine rotifer</name>
    <name type="synonym">Brachionus muelleri</name>
    <dbReference type="NCBI Taxonomy" id="10195"/>
    <lineage>
        <taxon>Eukaryota</taxon>
        <taxon>Metazoa</taxon>
        <taxon>Spiralia</taxon>
        <taxon>Gnathifera</taxon>
        <taxon>Rotifera</taxon>
        <taxon>Eurotatoria</taxon>
        <taxon>Monogononta</taxon>
        <taxon>Pseudotrocha</taxon>
        <taxon>Ploima</taxon>
        <taxon>Brachionidae</taxon>
        <taxon>Brachionus</taxon>
    </lineage>
</organism>
<evidence type="ECO:0000313" key="1">
    <source>
        <dbReference type="EMBL" id="RNA14212.1"/>
    </source>
</evidence>
<protein>
    <submittedName>
        <fullName evidence="1">Uncharacterized protein</fullName>
    </submittedName>
</protein>
<name>A0A3M7QSC0_BRAPC</name>
<dbReference type="Proteomes" id="UP000276133">
    <property type="component" value="Unassembled WGS sequence"/>
</dbReference>
<gene>
    <name evidence="1" type="ORF">BpHYR1_004308</name>
</gene>
<proteinExistence type="predicted"/>